<sequence length="437" mass="48913">MKKQPLLLFVVVLLGVIGLSGCNNKAIDSGEGREKKQAQTVTLTMVQTFTRIDEKDRIRQLEHQVHKLEKHHPGLTIKMSAVAEKVFRDDKLPIAMTVGDPPDIFDLFGGSDTRRYAEAGRLLDLTDFLNHTGIKDQFMKDALKEFTIDGHIYGLPRAGYAEGFFYNKAIFEKLHLNVPKSWHELETVIRKTKQAGYTPIAMGSKAAWVPGMILNAIIIRNVGIDRFKGLETGAFRWTDPLMTKSLNEFNRLIQMNAFPPDTLGMTYDQQSALFEHGKAAMIYTGTWSLPSFTNHQNAFGFFMFPSIPGGKGDQTSINAGYSNGWGFSAHVNQAQKQAIYDFIKLVWSKKEQKEKLLKTIELPAVKLTDYSGVDSLLGNVLHVMDQATGTWPAYDAIISKPLQNAFNDEIQKVIGGVDTPEQALENIQKVSDQVNSR</sequence>
<keyword evidence="4" id="KW-1185">Reference proteome</keyword>
<dbReference type="RefSeq" id="WP_376846430.1">
    <property type="nucleotide sequence ID" value="NZ_JBHSFW010000007.1"/>
</dbReference>
<evidence type="ECO:0000256" key="2">
    <source>
        <dbReference type="ARBA" id="ARBA00022448"/>
    </source>
</evidence>
<evidence type="ECO:0000313" key="3">
    <source>
        <dbReference type="EMBL" id="MFC4619335.1"/>
    </source>
</evidence>
<dbReference type="PROSITE" id="PS51257">
    <property type="entry name" value="PROKAR_LIPOPROTEIN"/>
    <property type="match status" value="1"/>
</dbReference>
<dbReference type="InterPro" id="IPR050490">
    <property type="entry name" value="Bact_solute-bd_prot1"/>
</dbReference>
<keyword evidence="2" id="KW-0813">Transport</keyword>
<dbReference type="SUPFAM" id="SSF53850">
    <property type="entry name" value="Periplasmic binding protein-like II"/>
    <property type="match status" value="1"/>
</dbReference>
<evidence type="ECO:0000313" key="4">
    <source>
        <dbReference type="Proteomes" id="UP001596022"/>
    </source>
</evidence>
<proteinExistence type="inferred from homology"/>
<comment type="caution">
    <text evidence="3">The sequence shown here is derived from an EMBL/GenBank/DDBJ whole genome shotgun (WGS) entry which is preliminary data.</text>
</comment>
<dbReference type="Proteomes" id="UP001596022">
    <property type="component" value="Unassembled WGS sequence"/>
</dbReference>
<protein>
    <submittedName>
        <fullName evidence="3">ABC transporter substrate-binding protein</fullName>
    </submittedName>
</protein>
<dbReference type="PANTHER" id="PTHR43649">
    <property type="entry name" value="ARABINOSE-BINDING PROTEIN-RELATED"/>
    <property type="match status" value="1"/>
</dbReference>
<dbReference type="PANTHER" id="PTHR43649:SF29">
    <property type="entry name" value="OSMOPROTECTIVE COMPOUNDS-BINDING PROTEIN GGTB"/>
    <property type="match status" value="1"/>
</dbReference>
<gene>
    <name evidence="3" type="ORF">ACFO4N_11485</name>
</gene>
<reference evidence="4" key="1">
    <citation type="journal article" date="2019" name="Int. J. Syst. Evol. Microbiol.">
        <title>The Global Catalogue of Microorganisms (GCM) 10K type strain sequencing project: providing services to taxonomists for standard genome sequencing and annotation.</title>
        <authorList>
            <consortium name="The Broad Institute Genomics Platform"/>
            <consortium name="The Broad Institute Genome Sequencing Center for Infectious Disease"/>
            <person name="Wu L."/>
            <person name="Ma J."/>
        </authorList>
    </citation>
    <scope>NUCLEOTIDE SEQUENCE [LARGE SCALE GENOMIC DNA]</scope>
    <source>
        <strain evidence="4">CGMCC 1.16306</strain>
    </source>
</reference>
<dbReference type="InterPro" id="IPR006059">
    <property type="entry name" value="SBP"/>
</dbReference>
<organism evidence="3 4">
    <name type="scientific">Camelliibacillus cellulosilyticus</name>
    <dbReference type="NCBI Taxonomy" id="2174486"/>
    <lineage>
        <taxon>Bacteria</taxon>
        <taxon>Bacillati</taxon>
        <taxon>Bacillota</taxon>
        <taxon>Bacilli</taxon>
        <taxon>Bacillales</taxon>
        <taxon>Sporolactobacillaceae</taxon>
        <taxon>Camelliibacillus</taxon>
    </lineage>
</organism>
<dbReference type="EMBL" id="JBHSFW010000007">
    <property type="protein sequence ID" value="MFC4619335.1"/>
    <property type="molecule type" value="Genomic_DNA"/>
</dbReference>
<dbReference type="Gene3D" id="3.40.190.10">
    <property type="entry name" value="Periplasmic binding protein-like II"/>
    <property type="match status" value="2"/>
</dbReference>
<name>A0ABV9GQ37_9BACL</name>
<evidence type="ECO:0000256" key="1">
    <source>
        <dbReference type="ARBA" id="ARBA00008520"/>
    </source>
</evidence>
<comment type="similarity">
    <text evidence="1">Belongs to the bacterial solute-binding protein 1 family.</text>
</comment>
<dbReference type="Pfam" id="PF01547">
    <property type="entry name" value="SBP_bac_1"/>
    <property type="match status" value="1"/>
</dbReference>
<accession>A0ABV9GQ37</accession>